<feature type="domain" description="Histidine kinase/HSP90-like ATPase" evidence="3">
    <location>
        <begin position="50"/>
        <end position="152"/>
    </location>
</feature>
<evidence type="ECO:0000313" key="5">
    <source>
        <dbReference type="Proteomes" id="UP000832041"/>
    </source>
</evidence>
<keyword evidence="1" id="KW-0808">Transferase</keyword>
<evidence type="ECO:0000256" key="2">
    <source>
        <dbReference type="SAM" id="MobiDB-lite"/>
    </source>
</evidence>
<dbReference type="SUPFAM" id="SSF55874">
    <property type="entry name" value="ATPase domain of HSP90 chaperone/DNA topoisomerase II/histidine kinase"/>
    <property type="match status" value="1"/>
</dbReference>
<proteinExistence type="predicted"/>
<dbReference type="PANTHER" id="PTHR35526:SF3">
    <property type="entry name" value="ANTI-SIGMA-F FACTOR RSBW"/>
    <property type="match status" value="1"/>
</dbReference>
<keyword evidence="5" id="KW-1185">Reference proteome</keyword>
<accession>A0ABY4L554</accession>
<dbReference type="InterPro" id="IPR003594">
    <property type="entry name" value="HATPase_dom"/>
</dbReference>
<name>A0ABY4L554_THEAE</name>
<keyword evidence="1" id="KW-0723">Serine/threonine-protein kinase</keyword>
<evidence type="ECO:0000259" key="3">
    <source>
        <dbReference type="Pfam" id="PF13581"/>
    </source>
</evidence>
<keyword evidence="4" id="KW-0067">ATP-binding</keyword>
<dbReference type="InterPro" id="IPR036890">
    <property type="entry name" value="HATPase_C_sf"/>
</dbReference>
<reference evidence="4 5" key="1">
    <citation type="submission" date="2020-04" db="EMBL/GenBank/DDBJ databases">
        <title>Thermobifida alba genome sequencing and assembly.</title>
        <authorList>
            <person name="Luzics S."/>
            <person name="Horvath B."/>
            <person name="Nagy I."/>
            <person name="Toth A."/>
            <person name="Nagy I."/>
            <person name="Kukolya J."/>
        </authorList>
    </citation>
    <scope>NUCLEOTIDE SEQUENCE [LARGE SCALE GENOMIC DNA]</scope>
    <source>
        <strain evidence="4 5">DSM 43795</strain>
    </source>
</reference>
<evidence type="ECO:0000256" key="1">
    <source>
        <dbReference type="ARBA" id="ARBA00022527"/>
    </source>
</evidence>
<dbReference type="Pfam" id="PF13581">
    <property type="entry name" value="HATPase_c_2"/>
    <property type="match status" value="1"/>
</dbReference>
<dbReference type="CDD" id="cd16936">
    <property type="entry name" value="HATPase_RsbW-like"/>
    <property type="match status" value="1"/>
</dbReference>
<dbReference type="Proteomes" id="UP000832041">
    <property type="component" value="Chromosome"/>
</dbReference>
<dbReference type="GO" id="GO:0005524">
    <property type="term" value="F:ATP binding"/>
    <property type="evidence" value="ECO:0007669"/>
    <property type="project" value="UniProtKB-KW"/>
</dbReference>
<evidence type="ECO:0000313" key="4">
    <source>
        <dbReference type="EMBL" id="UPT21455.1"/>
    </source>
</evidence>
<dbReference type="PANTHER" id="PTHR35526">
    <property type="entry name" value="ANTI-SIGMA-F FACTOR RSBW-RELATED"/>
    <property type="match status" value="1"/>
</dbReference>
<keyword evidence="4" id="KW-0547">Nucleotide-binding</keyword>
<dbReference type="EMBL" id="CP051627">
    <property type="protein sequence ID" value="UPT21455.1"/>
    <property type="molecule type" value="Genomic_DNA"/>
</dbReference>
<dbReference type="Gene3D" id="3.30.565.10">
    <property type="entry name" value="Histidine kinase-like ATPase, C-terminal domain"/>
    <property type="match status" value="1"/>
</dbReference>
<keyword evidence="1" id="KW-0418">Kinase</keyword>
<organism evidence="4 5">
    <name type="scientific">Thermobifida alba</name>
    <name type="common">Thermomonospora alba</name>
    <dbReference type="NCBI Taxonomy" id="53522"/>
    <lineage>
        <taxon>Bacteria</taxon>
        <taxon>Bacillati</taxon>
        <taxon>Actinomycetota</taxon>
        <taxon>Actinomycetes</taxon>
        <taxon>Streptosporangiales</taxon>
        <taxon>Nocardiopsidaceae</taxon>
        <taxon>Thermobifida</taxon>
    </lineage>
</organism>
<feature type="region of interest" description="Disordered" evidence="2">
    <location>
        <begin position="96"/>
        <end position="115"/>
    </location>
</feature>
<dbReference type="RefSeq" id="WP_248589932.1">
    <property type="nucleotide sequence ID" value="NZ_BAABEB010000002.1"/>
</dbReference>
<gene>
    <name evidence="4" type="ORF">FOF52_11265</name>
</gene>
<sequence length="167" mass="17964">MTDTANTNDDSGADSDRLCVVSEFWEMPGDPVLCPDLRHRVRGSLIGFPHAADDAELVVAELFANACQHSVSGQGGKVSVSLSGLRTGLVLVSVADEGPRPDPVTGRPRSPQVRPDVHPFTVGGRGLRLVAALSTDWGRWTTEDGGHAVWAVFEPPLPAFTRCRRPW</sequence>
<dbReference type="InterPro" id="IPR050267">
    <property type="entry name" value="Anti-sigma-factor_SerPK"/>
</dbReference>
<protein>
    <submittedName>
        <fullName evidence="4">ATP-binding protein</fullName>
    </submittedName>
</protein>